<evidence type="ECO:0000313" key="5">
    <source>
        <dbReference type="Proteomes" id="UP000557772"/>
    </source>
</evidence>
<feature type="domain" description="Putative oxidoreductase/dehydrogenase Rossmann-like" evidence="2">
    <location>
        <begin position="2"/>
        <end position="125"/>
    </location>
</feature>
<keyword evidence="5" id="KW-1185">Reference proteome</keyword>
<feature type="region of interest" description="Disordered" evidence="1">
    <location>
        <begin position="271"/>
        <end position="302"/>
    </location>
</feature>
<dbReference type="Pfam" id="PF10728">
    <property type="entry name" value="DUF2520"/>
    <property type="match status" value="1"/>
</dbReference>
<dbReference type="Gene3D" id="1.10.1040.20">
    <property type="entry name" value="ProC-like, C-terminal domain"/>
    <property type="match status" value="1"/>
</dbReference>
<feature type="compositionally biased region" description="Low complexity" evidence="1">
    <location>
        <begin position="285"/>
        <end position="295"/>
    </location>
</feature>
<accession>A0A849AMC1</accession>
<evidence type="ECO:0000256" key="1">
    <source>
        <dbReference type="SAM" id="MobiDB-lite"/>
    </source>
</evidence>
<gene>
    <name evidence="4" type="ORF">HJ588_01555</name>
</gene>
<feature type="domain" description="DUF2520" evidence="3">
    <location>
        <begin position="143"/>
        <end position="267"/>
    </location>
</feature>
<reference evidence="4 5" key="1">
    <citation type="submission" date="2020-05" db="EMBL/GenBank/DDBJ databases">
        <title>Flexivirga sp. ID2601S isolated from air conditioner.</title>
        <authorList>
            <person name="Kim D.H."/>
        </authorList>
    </citation>
    <scope>NUCLEOTIDE SEQUENCE [LARGE SCALE GENOMIC DNA]</scope>
    <source>
        <strain evidence="4 5">ID2601S</strain>
    </source>
</reference>
<dbReference type="PANTHER" id="PTHR40459">
    <property type="entry name" value="CONSERVED HYPOTHETICAL ALANINE AND LEUCINE RICH PROTEIN"/>
    <property type="match status" value="1"/>
</dbReference>
<dbReference type="Gene3D" id="3.40.50.720">
    <property type="entry name" value="NAD(P)-binding Rossmann-like Domain"/>
    <property type="match status" value="1"/>
</dbReference>
<name>A0A849AMC1_9MICO</name>
<dbReference type="Pfam" id="PF10727">
    <property type="entry name" value="Rossmann-like"/>
    <property type="match status" value="1"/>
</dbReference>
<dbReference type="AlphaFoldDB" id="A0A849AMC1"/>
<evidence type="ECO:0000313" key="4">
    <source>
        <dbReference type="EMBL" id="NNG37962.1"/>
    </source>
</evidence>
<dbReference type="Proteomes" id="UP000557772">
    <property type="component" value="Unassembled WGS sequence"/>
</dbReference>
<dbReference type="SUPFAM" id="SSF51735">
    <property type="entry name" value="NAD(P)-binding Rossmann-fold domains"/>
    <property type="match status" value="1"/>
</dbReference>
<protein>
    <submittedName>
        <fullName evidence="4">DUF2520 domain-containing protein</fullName>
    </submittedName>
</protein>
<dbReference type="InterPro" id="IPR008927">
    <property type="entry name" value="6-PGluconate_DH-like_C_sf"/>
</dbReference>
<dbReference type="PANTHER" id="PTHR40459:SF1">
    <property type="entry name" value="CONSERVED HYPOTHETICAL ALANINE AND LEUCINE RICH PROTEIN"/>
    <property type="match status" value="1"/>
</dbReference>
<evidence type="ECO:0000259" key="2">
    <source>
        <dbReference type="Pfam" id="PF10727"/>
    </source>
</evidence>
<proteinExistence type="predicted"/>
<comment type="caution">
    <text evidence="4">The sequence shown here is derived from an EMBL/GenBank/DDBJ whole genome shotgun (WGS) entry which is preliminary data.</text>
</comment>
<organism evidence="4 5">
    <name type="scientific">Flexivirga aerilata</name>
    <dbReference type="NCBI Taxonomy" id="1656889"/>
    <lineage>
        <taxon>Bacteria</taxon>
        <taxon>Bacillati</taxon>
        <taxon>Actinomycetota</taxon>
        <taxon>Actinomycetes</taxon>
        <taxon>Micrococcales</taxon>
        <taxon>Dermacoccaceae</taxon>
        <taxon>Flexivirga</taxon>
    </lineage>
</organism>
<dbReference type="InterPro" id="IPR018931">
    <property type="entry name" value="DUF2520"/>
</dbReference>
<dbReference type="InterPro" id="IPR019665">
    <property type="entry name" value="OxRdtase/DH_put_Rossmann_dom"/>
</dbReference>
<dbReference type="InterPro" id="IPR037108">
    <property type="entry name" value="TM1727-like_C_sf"/>
</dbReference>
<dbReference type="InterPro" id="IPR036291">
    <property type="entry name" value="NAD(P)-bd_dom_sf"/>
</dbReference>
<sequence length="302" mass="31293">MSDLTRPTLRVGVVGAGRVGAVLGAALRAAGHEVVAVSAVSDASRERADRLLPGVPVREVPQVVAAADVILLAVPDDAIGPLVAGLDARGAWEGGRLVIHTSGFHGLEPLQPVVDAGGDAVVLHPVMTFTGTERDLPRITGTPIAITASMGADLVAEALALDLGGEPFRLADADRPLYHAALSHGANHLTTLVSQAQQLLREVGVDDPSRLLRPLLEAALDNTLERGDKALTGPVVRGDVGTVAAHLAALEDQPSDVRIAYRAMATATAERAGNRRALPAESLGPLLDLLDPTDPTEGERRP</sequence>
<evidence type="ECO:0000259" key="3">
    <source>
        <dbReference type="Pfam" id="PF10728"/>
    </source>
</evidence>
<dbReference type="SUPFAM" id="SSF48179">
    <property type="entry name" value="6-phosphogluconate dehydrogenase C-terminal domain-like"/>
    <property type="match status" value="1"/>
</dbReference>
<dbReference type="EMBL" id="JABENB010000001">
    <property type="protein sequence ID" value="NNG37962.1"/>
    <property type="molecule type" value="Genomic_DNA"/>
</dbReference>
<dbReference type="RefSeq" id="WP_171151307.1">
    <property type="nucleotide sequence ID" value="NZ_JABENB010000001.1"/>
</dbReference>